<feature type="transmembrane region" description="Helical" evidence="2">
    <location>
        <begin position="621"/>
        <end position="651"/>
    </location>
</feature>
<feature type="transmembrane region" description="Helical" evidence="2">
    <location>
        <begin position="201"/>
        <end position="230"/>
    </location>
</feature>
<keyword evidence="5" id="KW-1185">Reference proteome</keyword>
<gene>
    <name evidence="4" type="ORF">EOI86_14890</name>
</gene>
<proteinExistence type="predicted"/>
<feature type="domain" description="TRAP C4-dicarboxylate transport system permease DctM subunit" evidence="3">
    <location>
        <begin position="151"/>
        <end position="578"/>
    </location>
</feature>
<dbReference type="EMBL" id="SADE01000002">
    <property type="protein sequence ID" value="RVU36477.1"/>
    <property type="molecule type" value="Genomic_DNA"/>
</dbReference>
<comment type="function">
    <text evidence="1">Part of the tripartite ATP-independent periplasmic (TRAP) transport system.</text>
</comment>
<feature type="transmembrane region" description="Helical" evidence="2">
    <location>
        <begin position="162"/>
        <end position="181"/>
    </location>
</feature>
<keyword evidence="2" id="KW-0472">Membrane</keyword>
<comment type="subcellular location">
    <subcellularLocation>
        <location evidence="1">Cell inner membrane</location>
        <topology evidence="1">Multi-pass membrane protein</topology>
    </subcellularLocation>
</comment>
<feature type="transmembrane region" description="Helical" evidence="2">
    <location>
        <begin position="496"/>
        <end position="519"/>
    </location>
</feature>
<feature type="transmembrane region" description="Helical" evidence="2">
    <location>
        <begin position="587"/>
        <end position="609"/>
    </location>
</feature>
<keyword evidence="1" id="KW-0813">Transport</keyword>
<dbReference type="NCBIfam" id="TIGR02123">
    <property type="entry name" value="TRAP_fused"/>
    <property type="match status" value="1"/>
</dbReference>
<evidence type="ECO:0000256" key="2">
    <source>
        <dbReference type="SAM" id="Phobius"/>
    </source>
</evidence>
<dbReference type="PANTHER" id="PTHR43849">
    <property type="entry name" value="BLL3936 PROTEIN"/>
    <property type="match status" value="1"/>
</dbReference>
<evidence type="ECO:0000313" key="4">
    <source>
        <dbReference type="EMBL" id="RVU36477.1"/>
    </source>
</evidence>
<keyword evidence="1" id="KW-0997">Cell inner membrane</keyword>
<feature type="transmembrane region" description="Helical" evidence="2">
    <location>
        <begin position="525"/>
        <end position="548"/>
    </location>
</feature>
<organism evidence="4 5">
    <name type="scientific">Hwanghaeella grinnelliae</name>
    <dbReference type="NCBI Taxonomy" id="2500179"/>
    <lineage>
        <taxon>Bacteria</taxon>
        <taxon>Pseudomonadati</taxon>
        <taxon>Pseudomonadota</taxon>
        <taxon>Alphaproteobacteria</taxon>
        <taxon>Rhodospirillales</taxon>
        <taxon>Rhodospirillaceae</taxon>
        <taxon>Hwanghaeella</taxon>
    </lineage>
</organism>
<dbReference type="Pfam" id="PF06808">
    <property type="entry name" value="DctM"/>
    <property type="match status" value="1"/>
</dbReference>
<keyword evidence="2" id="KW-1133">Transmembrane helix</keyword>
<name>A0A3S2WRZ9_9PROT</name>
<feature type="transmembrane region" description="Helical" evidence="2">
    <location>
        <begin position="139"/>
        <end position="155"/>
    </location>
</feature>
<dbReference type="GO" id="GO:0005886">
    <property type="term" value="C:plasma membrane"/>
    <property type="evidence" value="ECO:0007669"/>
    <property type="project" value="UniProtKB-SubCell"/>
</dbReference>
<keyword evidence="2" id="KW-0812">Transmembrane</keyword>
<feature type="transmembrane region" description="Helical" evidence="2">
    <location>
        <begin position="257"/>
        <end position="278"/>
    </location>
</feature>
<dbReference type="InterPro" id="IPR011853">
    <property type="entry name" value="TRAP_DctM-Dct_fused"/>
</dbReference>
<feature type="transmembrane region" description="Helical" evidence="2">
    <location>
        <begin position="74"/>
        <end position="92"/>
    </location>
</feature>
<feature type="transmembrane region" description="Helical" evidence="2">
    <location>
        <begin position="41"/>
        <end position="62"/>
    </location>
</feature>
<evidence type="ECO:0000259" key="3">
    <source>
        <dbReference type="Pfam" id="PF06808"/>
    </source>
</evidence>
<protein>
    <submittedName>
        <fullName evidence="4">TRAP transporter fused permease subunit</fullName>
    </submittedName>
</protein>
<feature type="transmembrane region" description="Helical" evidence="2">
    <location>
        <begin position="399"/>
        <end position="417"/>
    </location>
</feature>
<evidence type="ECO:0000313" key="5">
    <source>
        <dbReference type="Proteomes" id="UP000287447"/>
    </source>
</evidence>
<keyword evidence="1" id="KW-1003">Cell membrane</keyword>
<feature type="transmembrane region" description="Helical" evidence="2">
    <location>
        <begin position="104"/>
        <end position="124"/>
    </location>
</feature>
<dbReference type="InterPro" id="IPR010656">
    <property type="entry name" value="DctM"/>
</dbReference>
<dbReference type="Proteomes" id="UP000287447">
    <property type="component" value="Unassembled WGS sequence"/>
</dbReference>
<feature type="transmembrane region" description="Helical" evidence="2">
    <location>
        <begin position="555"/>
        <end position="575"/>
    </location>
</feature>
<feature type="transmembrane region" description="Helical" evidence="2">
    <location>
        <begin position="333"/>
        <end position="354"/>
    </location>
</feature>
<dbReference type="PANTHER" id="PTHR43849:SF2">
    <property type="entry name" value="BLL3936 PROTEIN"/>
    <property type="match status" value="1"/>
</dbReference>
<comment type="caution">
    <text evidence="4">The sequence shown here is derived from an EMBL/GenBank/DDBJ whole genome shotgun (WGS) entry which is preliminary data.</text>
</comment>
<dbReference type="AlphaFoldDB" id="A0A3S2WRZ9"/>
<reference evidence="5" key="1">
    <citation type="submission" date="2019-01" db="EMBL/GenBank/DDBJ databases">
        <title>Gri0909 isolated from a small marine red alga.</title>
        <authorList>
            <person name="Kim J."/>
            <person name="Jeong S.E."/>
            <person name="Jeon C.O."/>
        </authorList>
    </citation>
    <scope>NUCLEOTIDE SEQUENCE [LARGE SCALE GENOMIC DNA]</scope>
    <source>
        <strain evidence="5">Gri0909</strain>
    </source>
</reference>
<accession>A0A3S2WRZ9</accession>
<dbReference type="GO" id="GO:0022857">
    <property type="term" value="F:transmembrane transporter activity"/>
    <property type="evidence" value="ECO:0007669"/>
    <property type="project" value="UniProtKB-UniRule"/>
</dbReference>
<feature type="transmembrane region" description="Helical" evidence="2">
    <location>
        <begin position="438"/>
        <end position="461"/>
    </location>
</feature>
<sequence>MESRMVMKEATSPEPRIVEDHSPVNETGAAALFLSGSTRRWWQIPAILVMVIGVCASLYHLYVPMVGAYETFVLRPLHLLLIGVVGLMVFDIRGKKRDFSRPDVTWLIDAVLAVILVAALFRVLADPAGLEERFAYSEATNWDTMAGVALVALVVELSRRCIGPPIAILLLIVLAYGVWGGDTFSIFRHRPIETPEVFQSLYMTTFGIFGSPIGAMATYVFLFIIFGAFIERCQTGMLIQRVGLKATGNSPGGPAKVAVVTSAAFGTISGSALANVMATGSVTIPLMKRIGFRGAHAGGIEAAASSGGQLTPPIMGAVAFVMSDITGIPYSDIIVAAAVPALLFYVSLFVAIDLTARRENMKGVPADMMPKPGDIMRLAHMVLPLVTLVGTLVAGFSPMMAALVGIATALIVSALKAETRLTPTAILACLHTAAKTTVVATVACAAAGIVVGVLNMTGFGLRLSSELINITQGQMMLALLLVMLTCIVLGMGMPTVAAYIITVAIGGPVLIELGVPVLAAHMFVLYYAVLSLITPPVMVASFGAAALAEAPVTSTGLAAIRFAGLAFVIPFVFVFNPELLIVGSDLAWYQIVLTTFTAIGGAVLFGVSISGYPAKTVPERILYLFAAYCLVDPGHGLDILGVAIVATHLAARWALARRSQSSKR</sequence>
<evidence type="ECO:0000256" key="1">
    <source>
        <dbReference type="RuleBase" id="RU369079"/>
    </source>
</evidence>
<feature type="transmembrane region" description="Helical" evidence="2">
    <location>
        <begin position="467"/>
        <end position="489"/>
    </location>
</feature>